<dbReference type="InterPro" id="IPR007296">
    <property type="entry name" value="DUF403"/>
</dbReference>
<sequence>MLSRIAESLFWIGRYVERADDTARILDVHIQLLSENPWAEEDQACRSLLKIMDRPAAEDGTLVARVDMLDVLAHDRVNPSSIAGALIAARENARRARETISTELWECLNTTRNVVLDKNRHLSPHNYFSWVRGRAAMVAGIQDSGTSRDDTWLFMILGRSIERADMTARLITAQAHLGSSGPGWTTLLRSCGAYEAFLRAYRGRAGDEQAAAFLVLDRLFPRSIVHALSLAEECLRALDSDEGRSGVTDEALRELALARVALEYGKPDSLMAALPEAMDKVQRACSAASQAVKKRYFPAEGAVEWVEEGL</sequence>
<reference evidence="2 3" key="1">
    <citation type="submission" date="2019-06" db="EMBL/GenBank/DDBJ databases">
        <title>Sequencing the genomes of 1000 actinobacteria strains.</title>
        <authorList>
            <person name="Klenk H.-P."/>
        </authorList>
    </citation>
    <scope>NUCLEOTIDE SEQUENCE [LARGE SCALE GENOMIC DNA]</scope>
    <source>
        <strain evidence="2 3">DSM 4813</strain>
    </source>
</reference>
<dbReference type="EMBL" id="VFOS01000001">
    <property type="protein sequence ID" value="TQL64162.1"/>
    <property type="molecule type" value="Genomic_DNA"/>
</dbReference>
<name>A0A542ZUZ6_RARFA</name>
<evidence type="ECO:0000313" key="3">
    <source>
        <dbReference type="Proteomes" id="UP000315389"/>
    </source>
</evidence>
<feature type="domain" description="DUF403" evidence="1">
    <location>
        <begin position="1"/>
        <end position="297"/>
    </location>
</feature>
<gene>
    <name evidence="2" type="ORF">FB461_0653</name>
</gene>
<organism evidence="2 3">
    <name type="scientific">Rarobacter faecitabidus</name>
    <dbReference type="NCBI Taxonomy" id="13243"/>
    <lineage>
        <taxon>Bacteria</taxon>
        <taxon>Bacillati</taxon>
        <taxon>Actinomycetota</taxon>
        <taxon>Actinomycetes</taxon>
        <taxon>Micrococcales</taxon>
        <taxon>Rarobacteraceae</taxon>
        <taxon>Rarobacter</taxon>
    </lineage>
</organism>
<comment type="caution">
    <text evidence="2">The sequence shown here is derived from an EMBL/GenBank/DDBJ whole genome shotgun (WGS) entry which is preliminary data.</text>
</comment>
<dbReference type="AlphaFoldDB" id="A0A542ZUZ6"/>
<dbReference type="OrthoDB" id="9803532at2"/>
<dbReference type="PANTHER" id="PTHR34595:SF7">
    <property type="entry name" value="SLL1039 PROTEIN"/>
    <property type="match status" value="1"/>
</dbReference>
<dbReference type="PANTHER" id="PTHR34595">
    <property type="entry name" value="BLR5612 PROTEIN"/>
    <property type="match status" value="1"/>
</dbReference>
<keyword evidence="3" id="KW-1185">Reference proteome</keyword>
<protein>
    <submittedName>
        <fullName evidence="2">Putative alpha-E superfamily protein</fullName>
    </submittedName>
</protein>
<dbReference type="RefSeq" id="WP_142120703.1">
    <property type="nucleotide sequence ID" value="NZ_BAAASV010000003.1"/>
</dbReference>
<dbReference type="Proteomes" id="UP000315389">
    <property type="component" value="Unassembled WGS sequence"/>
</dbReference>
<dbReference type="Pfam" id="PF04168">
    <property type="entry name" value="Alpha-E"/>
    <property type="match status" value="1"/>
</dbReference>
<evidence type="ECO:0000259" key="1">
    <source>
        <dbReference type="Pfam" id="PF04168"/>
    </source>
</evidence>
<proteinExistence type="predicted"/>
<accession>A0A542ZUZ6</accession>
<evidence type="ECO:0000313" key="2">
    <source>
        <dbReference type="EMBL" id="TQL64162.1"/>
    </source>
</evidence>
<dbReference type="InterPro" id="IPR051680">
    <property type="entry name" value="ATP-dep_Glu-Cys_Ligase-2"/>
</dbReference>